<gene>
    <name evidence="2" type="ORF">ACFPLB_00390</name>
</gene>
<reference evidence="3" key="1">
    <citation type="journal article" date="2019" name="Int. J. Syst. Evol. Microbiol.">
        <title>The Global Catalogue of Microorganisms (GCM) 10K type strain sequencing project: providing services to taxonomists for standard genome sequencing and annotation.</title>
        <authorList>
            <consortium name="The Broad Institute Genomics Platform"/>
            <consortium name="The Broad Institute Genome Sequencing Center for Infectious Disease"/>
            <person name="Wu L."/>
            <person name="Ma J."/>
        </authorList>
    </citation>
    <scope>NUCLEOTIDE SEQUENCE [LARGE SCALE GENOMIC DNA]</scope>
    <source>
        <strain evidence="3">CGMCC 4.1415</strain>
    </source>
</reference>
<dbReference type="EMBL" id="JBHSLL010000003">
    <property type="protein sequence ID" value="MFC5384423.1"/>
    <property type="molecule type" value="Genomic_DNA"/>
</dbReference>
<name>A0ABW0GXC8_9HYPH</name>
<protein>
    <submittedName>
        <fullName evidence="2">Uncharacterized protein</fullName>
    </submittedName>
</protein>
<evidence type="ECO:0000313" key="2">
    <source>
        <dbReference type="EMBL" id="MFC5384423.1"/>
    </source>
</evidence>
<sequence>MFGKIGALALLAALFCQPVSAEEFGRVAFNFDAEENEWFTVINQDSERTIASAEITTFGSISTLTINAYREPRFSAREILNIEVMYSRGFSGNVEPDYSRPAGVGITLFTEGMSGPVWDGRNVQIDIEAYDLSGDIGQITATFSAELCRAEKLYADPDESTCRPISGTVETQVRVPAQD</sequence>
<evidence type="ECO:0000256" key="1">
    <source>
        <dbReference type="SAM" id="SignalP"/>
    </source>
</evidence>
<comment type="caution">
    <text evidence="2">The sequence shown here is derived from an EMBL/GenBank/DDBJ whole genome shotgun (WGS) entry which is preliminary data.</text>
</comment>
<evidence type="ECO:0000313" key="3">
    <source>
        <dbReference type="Proteomes" id="UP001596016"/>
    </source>
</evidence>
<feature type="signal peptide" evidence="1">
    <location>
        <begin position="1"/>
        <end position="21"/>
    </location>
</feature>
<proteinExistence type="predicted"/>
<organism evidence="2 3">
    <name type="scientific">Aquamicrobium segne</name>
    <dbReference type="NCBI Taxonomy" id="469547"/>
    <lineage>
        <taxon>Bacteria</taxon>
        <taxon>Pseudomonadati</taxon>
        <taxon>Pseudomonadota</taxon>
        <taxon>Alphaproteobacteria</taxon>
        <taxon>Hyphomicrobiales</taxon>
        <taxon>Phyllobacteriaceae</taxon>
        <taxon>Aquamicrobium</taxon>
    </lineage>
</organism>
<dbReference type="Proteomes" id="UP001596016">
    <property type="component" value="Unassembled WGS sequence"/>
</dbReference>
<dbReference type="RefSeq" id="WP_378227290.1">
    <property type="nucleotide sequence ID" value="NZ_JBHSLL010000003.1"/>
</dbReference>
<keyword evidence="3" id="KW-1185">Reference proteome</keyword>
<accession>A0ABW0GXC8</accession>
<keyword evidence="1" id="KW-0732">Signal</keyword>
<feature type="chain" id="PRO_5046674523" evidence="1">
    <location>
        <begin position="22"/>
        <end position="179"/>
    </location>
</feature>